<feature type="region of interest" description="Disordered" evidence="1">
    <location>
        <begin position="91"/>
        <end position="162"/>
    </location>
</feature>
<dbReference type="InterPro" id="IPR001810">
    <property type="entry name" value="F-box_dom"/>
</dbReference>
<keyword evidence="4" id="KW-1185">Reference proteome</keyword>
<dbReference type="PANTHER" id="PTHR13318">
    <property type="entry name" value="PARTNER OF PAIRED, ISOFORM B-RELATED"/>
    <property type="match status" value="1"/>
</dbReference>
<dbReference type="SMART" id="SM00367">
    <property type="entry name" value="LRR_CC"/>
    <property type="match status" value="7"/>
</dbReference>
<evidence type="ECO:0000313" key="4">
    <source>
        <dbReference type="Proteomes" id="UP000054558"/>
    </source>
</evidence>
<organism evidence="3 4">
    <name type="scientific">Klebsormidium nitens</name>
    <name type="common">Green alga</name>
    <name type="synonym">Ulothrix nitens</name>
    <dbReference type="NCBI Taxonomy" id="105231"/>
    <lineage>
        <taxon>Eukaryota</taxon>
        <taxon>Viridiplantae</taxon>
        <taxon>Streptophyta</taxon>
        <taxon>Klebsormidiophyceae</taxon>
        <taxon>Klebsormidiales</taxon>
        <taxon>Klebsormidiaceae</taxon>
        <taxon>Klebsormidium</taxon>
    </lineage>
</organism>
<name>A0A1Y1IKW6_KLENI</name>
<dbReference type="OrthoDB" id="550575at2759"/>
<dbReference type="InterPro" id="IPR032675">
    <property type="entry name" value="LRR_dom_sf"/>
</dbReference>
<dbReference type="Proteomes" id="UP000054558">
    <property type="component" value="Unassembled WGS sequence"/>
</dbReference>
<dbReference type="AlphaFoldDB" id="A0A1Y1IKW6"/>
<dbReference type="SUPFAM" id="SSF81383">
    <property type="entry name" value="F-box domain"/>
    <property type="match status" value="1"/>
</dbReference>
<dbReference type="InterPro" id="IPR036047">
    <property type="entry name" value="F-box-like_dom_sf"/>
</dbReference>
<protein>
    <submittedName>
        <fullName evidence="3">F-box/RNI-like superfamily protein</fullName>
    </submittedName>
</protein>
<feature type="compositionally biased region" description="Low complexity" evidence="1">
    <location>
        <begin position="111"/>
        <end position="137"/>
    </location>
</feature>
<dbReference type="EMBL" id="DF237544">
    <property type="protein sequence ID" value="GAQ90069.1"/>
    <property type="molecule type" value="Genomic_DNA"/>
</dbReference>
<dbReference type="STRING" id="105231.A0A1Y1IKW6"/>
<dbReference type="Pfam" id="PF00646">
    <property type="entry name" value="F-box"/>
    <property type="match status" value="1"/>
</dbReference>
<evidence type="ECO:0000313" key="3">
    <source>
        <dbReference type="EMBL" id="GAQ90069.1"/>
    </source>
</evidence>
<dbReference type="SUPFAM" id="SSF52047">
    <property type="entry name" value="RNI-like"/>
    <property type="match status" value="1"/>
</dbReference>
<feature type="domain" description="F-box" evidence="2">
    <location>
        <begin position="259"/>
        <end position="294"/>
    </location>
</feature>
<sequence>MEFLRRCSRLTRFEEDLVAQGRRLVGEAFALGERIAFQVSRATGDAVVEGCESIFSPSPLSQSPLLATSQDVEVLASSALLQEQHTCEVTCDEGQGPEQTQDGSFDLVPDSSSSALPVLAGAPPSLPPLSSSQDLSAHSPQLADQQIPREDTADAQGPEQKKEAFDDMVPAALDYELVSSVLHASDVLSSLHERVLCGATEGALPVGGEENFEGKEGSGSGRTQEVLLSGAACHSEEVEGVEVDQRAGAVGALVSGSTILDLDIHCLTKILSHLRNSSIRACSLVCREWLDASNYARNTLVLQGQPRVASLPRILLRFADLRFVQLTDTGKGLELQGTVPACLSDASLALLAKSCPHLFRLTLVRCGVVSDEGLATVLRRCPELTTLRMDHCEGFSGAAFEGVQCPIEQLDVHYCSGLTDAGVGAVASACPKLRHFTVRREGQVTDLAAGFEKVALLCPSLEKLTAIACGITDTTLRRFAGNCPLLADIRIVSEPGITDGGVAILRCRLRRLDHLTLLDNSQLWQVPRSGRYLRLKELGVGRFDRATDQMLQQIAEEQSLENLRIVRCPALTDRTVRKILFGCHQLRSLLIANCELVTSEILKAYAESGTKARVEIRGCKGVQKEMLPAEVRLSGKVVIG</sequence>
<dbReference type="GO" id="GO:0005737">
    <property type="term" value="C:cytoplasm"/>
    <property type="evidence" value="ECO:0000318"/>
    <property type="project" value="GO_Central"/>
</dbReference>
<dbReference type="InterPro" id="IPR006553">
    <property type="entry name" value="Leu-rich_rpt_Cys-con_subtyp"/>
</dbReference>
<proteinExistence type="predicted"/>
<evidence type="ECO:0000256" key="1">
    <source>
        <dbReference type="SAM" id="MobiDB-lite"/>
    </source>
</evidence>
<dbReference type="Gene3D" id="3.80.10.10">
    <property type="entry name" value="Ribonuclease Inhibitor"/>
    <property type="match status" value="3"/>
</dbReference>
<evidence type="ECO:0000259" key="2">
    <source>
        <dbReference type="Pfam" id="PF00646"/>
    </source>
</evidence>
<accession>A0A1Y1IKW6</accession>
<gene>
    <name evidence="3" type="ORF">KFL_005950060</name>
</gene>
<reference evidence="3 4" key="1">
    <citation type="journal article" date="2014" name="Nat. Commun.">
        <title>Klebsormidium flaccidum genome reveals primary factors for plant terrestrial adaptation.</title>
        <authorList>
            <person name="Hori K."/>
            <person name="Maruyama F."/>
            <person name="Fujisawa T."/>
            <person name="Togashi T."/>
            <person name="Yamamoto N."/>
            <person name="Seo M."/>
            <person name="Sato S."/>
            <person name="Yamada T."/>
            <person name="Mori H."/>
            <person name="Tajima N."/>
            <person name="Moriyama T."/>
            <person name="Ikeuchi M."/>
            <person name="Watanabe M."/>
            <person name="Wada H."/>
            <person name="Kobayashi K."/>
            <person name="Saito M."/>
            <person name="Masuda T."/>
            <person name="Sasaki-Sekimoto Y."/>
            <person name="Mashiguchi K."/>
            <person name="Awai K."/>
            <person name="Shimojima M."/>
            <person name="Masuda S."/>
            <person name="Iwai M."/>
            <person name="Nobusawa T."/>
            <person name="Narise T."/>
            <person name="Kondo S."/>
            <person name="Saito H."/>
            <person name="Sato R."/>
            <person name="Murakawa M."/>
            <person name="Ihara Y."/>
            <person name="Oshima-Yamada Y."/>
            <person name="Ohtaka K."/>
            <person name="Satoh M."/>
            <person name="Sonobe K."/>
            <person name="Ishii M."/>
            <person name="Ohtani R."/>
            <person name="Kanamori-Sato M."/>
            <person name="Honoki R."/>
            <person name="Miyazaki D."/>
            <person name="Mochizuki H."/>
            <person name="Umetsu J."/>
            <person name="Higashi K."/>
            <person name="Shibata D."/>
            <person name="Kamiya Y."/>
            <person name="Sato N."/>
            <person name="Nakamura Y."/>
            <person name="Tabata S."/>
            <person name="Ida S."/>
            <person name="Kurokawa K."/>
            <person name="Ohta H."/>
        </authorList>
    </citation>
    <scope>NUCLEOTIDE SEQUENCE [LARGE SCALE GENOMIC DNA]</scope>
    <source>
        <strain evidence="3 4">NIES-2285</strain>
    </source>
</reference>